<dbReference type="SUPFAM" id="SSF53597">
    <property type="entry name" value="Dihydrofolate reductase-like"/>
    <property type="match status" value="1"/>
</dbReference>
<protein>
    <recommendedName>
        <fullName evidence="3">dihydrofolate reductase</fullName>
        <ecNumber evidence="3">1.5.1.3</ecNumber>
    </recommendedName>
</protein>
<dbReference type="Pfam" id="PF00186">
    <property type="entry name" value="DHFR_1"/>
    <property type="match status" value="1"/>
</dbReference>
<name>A0ABN4V2B5_9BACT</name>
<keyword evidence="9" id="KW-1185">Reference proteome</keyword>
<evidence type="ECO:0000256" key="5">
    <source>
        <dbReference type="ARBA" id="ARBA00022857"/>
    </source>
</evidence>
<gene>
    <name evidence="8" type="ORF">BW47_03520</name>
</gene>
<evidence type="ECO:0000313" key="9">
    <source>
        <dbReference type="Proteomes" id="UP000185490"/>
    </source>
</evidence>
<evidence type="ECO:0000256" key="1">
    <source>
        <dbReference type="ARBA" id="ARBA00004903"/>
    </source>
</evidence>
<dbReference type="PANTHER" id="PTHR48069:SF3">
    <property type="entry name" value="DIHYDROFOLATE REDUCTASE"/>
    <property type="match status" value="1"/>
</dbReference>
<sequence>MHLIMVVVTDIFGGFTINEYDPIDWGSIEDKKHFRDLTTKIGTVIMGRKTFESIGKPLKDRLNIVLTNKNFKNDKNILFLKGNPQEIISSLEKKNIKSAAVIGGKKVFEEFFPYIDKIFITIEPIILENSQKLSFKRENFKLITTNVLNERGTIVLEYEKLP</sequence>
<keyword evidence="4" id="KW-0554">One-carbon metabolism</keyword>
<evidence type="ECO:0000256" key="3">
    <source>
        <dbReference type="ARBA" id="ARBA00012856"/>
    </source>
</evidence>
<evidence type="ECO:0000256" key="6">
    <source>
        <dbReference type="ARBA" id="ARBA00023002"/>
    </source>
</evidence>
<dbReference type="PANTHER" id="PTHR48069">
    <property type="entry name" value="DIHYDROFOLATE REDUCTASE"/>
    <property type="match status" value="1"/>
</dbReference>
<feature type="domain" description="DHFR" evidence="7">
    <location>
        <begin position="2"/>
        <end position="162"/>
    </location>
</feature>
<comment type="similarity">
    <text evidence="2">Belongs to the dihydrofolate reductase family.</text>
</comment>
<reference evidence="8 9" key="1">
    <citation type="submission" date="2014-02" db="EMBL/GenBank/DDBJ databases">
        <title>Diversity of Thermotogales isolates from hydrothermal vents.</title>
        <authorList>
            <person name="Haverkamp T.H.A."/>
            <person name="Lossouarn J."/>
            <person name="Geslin C."/>
            <person name="Nesbo C.L."/>
        </authorList>
    </citation>
    <scope>NUCLEOTIDE SEQUENCE [LARGE SCALE GENOMIC DNA]</scope>
    <source>
        <strain evidence="8 9">431</strain>
    </source>
</reference>
<organism evidence="8 9">
    <name type="scientific">Thermosipho melanesiensis</name>
    <dbReference type="NCBI Taxonomy" id="46541"/>
    <lineage>
        <taxon>Bacteria</taxon>
        <taxon>Thermotogati</taxon>
        <taxon>Thermotogota</taxon>
        <taxon>Thermotogae</taxon>
        <taxon>Thermotogales</taxon>
        <taxon>Fervidobacteriaceae</taxon>
        <taxon>Thermosipho</taxon>
    </lineage>
</organism>
<dbReference type="Gene3D" id="3.40.430.10">
    <property type="entry name" value="Dihydrofolate Reductase, subunit A"/>
    <property type="match status" value="1"/>
</dbReference>
<evidence type="ECO:0000256" key="4">
    <source>
        <dbReference type="ARBA" id="ARBA00022563"/>
    </source>
</evidence>
<dbReference type="EC" id="1.5.1.3" evidence="3"/>
<dbReference type="RefSeq" id="WP_012056871.1">
    <property type="nucleotide sequence ID" value="NZ_CP007389.1"/>
</dbReference>
<comment type="pathway">
    <text evidence="1">Cofactor biosynthesis; tetrahydrofolate biosynthesis; 5,6,7,8-tetrahydrofolate from 7,8-dihydrofolate: step 1/1.</text>
</comment>
<keyword evidence="6" id="KW-0560">Oxidoreductase</keyword>
<evidence type="ECO:0000256" key="2">
    <source>
        <dbReference type="ARBA" id="ARBA00009539"/>
    </source>
</evidence>
<dbReference type="PROSITE" id="PS51330">
    <property type="entry name" value="DHFR_2"/>
    <property type="match status" value="1"/>
</dbReference>
<dbReference type="CDD" id="cd00209">
    <property type="entry name" value="DHFR"/>
    <property type="match status" value="1"/>
</dbReference>
<evidence type="ECO:0000259" key="7">
    <source>
        <dbReference type="PROSITE" id="PS51330"/>
    </source>
</evidence>
<dbReference type="InterPro" id="IPR024072">
    <property type="entry name" value="DHFR-like_dom_sf"/>
</dbReference>
<dbReference type="InterPro" id="IPR001796">
    <property type="entry name" value="DHFR_dom"/>
</dbReference>
<accession>A0ABN4V2B5</accession>
<dbReference type="Proteomes" id="UP000185490">
    <property type="component" value="Chromosome"/>
</dbReference>
<dbReference type="EMBL" id="CP007389">
    <property type="protein sequence ID" value="APT73661.1"/>
    <property type="molecule type" value="Genomic_DNA"/>
</dbReference>
<keyword evidence="5" id="KW-0521">NADP</keyword>
<dbReference type="InterPro" id="IPR012259">
    <property type="entry name" value="DHFR"/>
</dbReference>
<dbReference type="PRINTS" id="PR00070">
    <property type="entry name" value="DHFR"/>
</dbReference>
<proteinExistence type="inferred from homology"/>
<evidence type="ECO:0000313" key="8">
    <source>
        <dbReference type="EMBL" id="APT73661.1"/>
    </source>
</evidence>